<reference evidence="2" key="1">
    <citation type="submission" date="2022-11" db="UniProtKB">
        <authorList>
            <consortium name="WormBaseParasite"/>
        </authorList>
    </citation>
    <scope>IDENTIFICATION</scope>
</reference>
<evidence type="ECO:0000313" key="1">
    <source>
        <dbReference type="Proteomes" id="UP000887579"/>
    </source>
</evidence>
<proteinExistence type="predicted"/>
<name>A0AC34F1Z5_9BILA</name>
<dbReference type="Proteomes" id="UP000887579">
    <property type="component" value="Unplaced"/>
</dbReference>
<protein>
    <submittedName>
        <fullName evidence="2">Uncharacterized protein</fullName>
    </submittedName>
</protein>
<dbReference type="WBParaSite" id="ES5_v2.g11067.t1">
    <property type="protein sequence ID" value="ES5_v2.g11067.t1"/>
    <property type="gene ID" value="ES5_v2.g11067"/>
</dbReference>
<organism evidence="1 2">
    <name type="scientific">Panagrolaimus sp. ES5</name>
    <dbReference type="NCBI Taxonomy" id="591445"/>
    <lineage>
        <taxon>Eukaryota</taxon>
        <taxon>Metazoa</taxon>
        <taxon>Ecdysozoa</taxon>
        <taxon>Nematoda</taxon>
        <taxon>Chromadorea</taxon>
        <taxon>Rhabditida</taxon>
        <taxon>Tylenchina</taxon>
        <taxon>Panagrolaimomorpha</taxon>
        <taxon>Panagrolaimoidea</taxon>
        <taxon>Panagrolaimidae</taxon>
        <taxon>Panagrolaimus</taxon>
    </lineage>
</organism>
<evidence type="ECO:0000313" key="2">
    <source>
        <dbReference type="WBParaSite" id="ES5_v2.g11067.t1"/>
    </source>
</evidence>
<accession>A0AC34F1Z5</accession>
<sequence length="142" mass="16081">MATKSDCNNSKFYGNATTGNQYDTLNLNQNYRHITVQNLSDFDNSRSKKYINSWNKSNKSLSPRFLNHDSGETSEVKKEGKYVNNSTLSLHIASYEATNDPLNEENECLEKKNEKSDFDKTCTNANVDGSPSLNQVFFRSSS</sequence>